<feature type="compositionally biased region" description="Polar residues" evidence="1">
    <location>
        <begin position="609"/>
        <end position="619"/>
    </location>
</feature>
<sequence length="689" mass="74532">MPISDDGGSSSEIIRVLAYRLPTQGSMRAIKEEWLDILEGRHRLWKGIEPERRECIRGFLVHFESEILRRAHRNFNFRGGSIGNFFLAAAQKFFRSVSSAIFLFSALTLTSSYRGSRVIPAINTNHTATIAASLLDGDVLVGQCEISHPSKPRRAPAPPPSRAFDRQGTIRDASEAAADAAVAVASLQITSPVFDSPRSIDHSFDAFAMSRTGSGTQTGGSGSGRHIPGTPSSAIFDPFSSAGAVGTPPTPSDVGNDGQEFPLMSSSRSRSVDPGQRWGSAREGAPFSMAQHSFPSHGEYGGNSSGGGGGRSIDSMYAHQSDFRTASTTSIVGNAGDGLDPEQQDSDEDEDIRIGAAGADADATATMSGSTGSVKQRRKGPSGAARRKKNQSGSSTASLIATAVRNRRRRHAEDPNETDQTATEGERTDEEQHERHSPSGSKRGGHGAREEDDEDDEHDGGEDEDDDLEDEEHESDRDHGDEHFREAVGNILFAKDQGGQALNQPLSAPIERVFYVNAYRSEIFPRPSSEYLSVLGTAQTLLYSCGSLWTSIIPCLALRNVGSAIALSPTLTHKILLLNTTHDRETNGMDAIGFLRAITDTLNRCDVPPTTNYSSTRTASGRRRPTRPSRFAPRNFVTHLVFFPTGEIRVDQPAIERLGIRCVPVQGSEADPKPKFTETSEYAIETQMR</sequence>
<organism evidence="2 3">
    <name type="scientific">Tilletia horrida</name>
    <dbReference type="NCBI Taxonomy" id="155126"/>
    <lineage>
        <taxon>Eukaryota</taxon>
        <taxon>Fungi</taxon>
        <taxon>Dikarya</taxon>
        <taxon>Basidiomycota</taxon>
        <taxon>Ustilaginomycotina</taxon>
        <taxon>Exobasidiomycetes</taxon>
        <taxon>Tilletiales</taxon>
        <taxon>Tilletiaceae</taxon>
        <taxon>Tilletia</taxon>
    </lineage>
</organism>
<name>A0AAN6GNN8_9BASI</name>
<dbReference type="PANTHER" id="PTHR31240:SF0">
    <property type="entry name" value="MATERNAL EFFECT EMBRYO ARREST 18"/>
    <property type="match status" value="1"/>
</dbReference>
<protein>
    <submittedName>
        <fullName evidence="2">Uncharacterized protein</fullName>
    </submittedName>
</protein>
<evidence type="ECO:0000313" key="3">
    <source>
        <dbReference type="Proteomes" id="UP001176517"/>
    </source>
</evidence>
<dbReference type="PANTHER" id="PTHR31240">
    <property type="entry name" value="MATERNAL EFFECT EMBRYO ARREST 18"/>
    <property type="match status" value="1"/>
</dbReference>
<proteinExistence type="predicted"/>
<feature type="region of interest" description="Disordered" evidence="1">
    <location>
        <begin position="210"/>
        <end position="315"/>
    </location>
</feature>
<feature type="region of interest" description="Disordered" evidence="1">
    <location>
        <begin position="609"/>
        <end position="630"/>
    </location>
</feature>
<comment type="caution">
    <text evidence="2">The sequence shown here is derived from an EMBL/GenBank/DDBJ whole genome shotgun (WGS) entry which is preliminary data.</text>
</comment>
<keyword evidence="3" id="KW-1185">Reference proteome</keyword>
<dbReference type="Gene3D" id="3.40.50.10680">
    <property type="entry name" value="CofD-like domains"/>
    <property type="match status" value="2"/>
</dbReference>
<dbReference type="SUPFAM" id="SSF142338">
    <property type="entry name" value="CofD-like"/>
    <property type="match status" value="2"/>
</dbReference>
<dbReference type="EMBL" id="JAPDMZ010000101">
    <property type="protein sequence ID" value="KAK0550006.1"/>
    <property type="molecule type" value="Genomic_DNA"/>
</dbReference>
<feature type="compositionally biased region" description="Low complexity" evidence="1">
    <location>
        <begin position="355"/>
        <end position="373"/>
    </location>
</feature>
<dbReference type="GO" id="GO:0043743">
    <property type="term" value="F:LPPG:FO 2-phospho-L-lactate transferase activity"/>
    <property type="evidence" value="ECO:0007669"/>
    <property type="project" value="InterPro"/>
</dbReference>
<reference evidence="2" key="1">
    <citation type="journal article" date="2023" name="PhytoFront">
        <title>Draft Genome Resources of Seven Strains of Tilletia horrida, Causal Agent of Kernel Smut of Rice.</title>
        <authorList>
            <person name="Khanal S."/>
            <person name="Antony Babu S."/>
            <person name="Zhou X.G."/>
        </authorList>
    </citation>
    <scope>NUCLEOTIDE SEQUENCE</scope>
    <source>
        <strain evidence="2">TX6</strain>
    </source>
</reference>
<feature type="compositionally biased region" description="Basic residues" evidence="1">
    <location>
        <begin position="375"/>
        <end position="390"/>
    </location>
</feature>
<dbReference type="Proteomes" id="UP001176517">
    <property type="component" value="Unassembled WGS sequence"/>
</dbReference>
<feature type="region of interest" description="Disordered" evidence="1">
    <location>
        <begin position="329"/>
        <end position="481"/>
    </location>
</feature>
<dbReference type="AlphaFoldDB" id="A0AAN6GNN8"/>
<gene>
    <name evidence="2" type="ORF">OC846_003840</name>
</gene>
<feature type="compositionally biased region" description="Gly residues" evidence="1">
    <location>
        <begin position="299"/>
        <end position="311"/>
    </location>
</feature>
<dbReference type="InterPro" id="IPR038136">
    <property type="entry name" value="CofD-like_dom_sf"/>
</dbReference>
<feature type="compositionally biased region" description="Acidic residues" evidence="1">
    <location>
        <begin position="339"/>
        <end position="351"/>
    </location>
</feature>
<feature type="compositionally biased region" description="Basic and acidic residues" evidence="1">
    <location>
        <begin position="424"/>
        <end position="437"/>
    </location>
</feature>
<dbReference type="Pfam" id="PF01933">
    <property type="entry name" value="CofD"/>
    <property type="match status" value="1"/>
</dbReference>
<feature type="compositionally biased region" description="Acidic residues" evidence="1">
    <location>
        <begin position="450"/>
        <end position="473"/>
    </location>
</feature>
<accession>A0AAN6GNN8</accession>
<evidence type="ECO:0000313" key="2">
    <source>
        <dbReference type="EMBL" id="KAK0550006.1"/>
    </source>
</evidence>
<dbReference type="InterPro" id="IPR002882">
    <property type="entry name" value="CofD"/>
</dbReference>
<evidence type="ECO:0000256" key="1">
    <source>
        <dbReference type="SAM" id="MobiDB-lite"/>
    </source>
</evidence>